<dbReference type="GO" id="GO:0016020">
    <property type="term" value="C:membrane"/>
    <property type="evidence" value="ECO:0007669"/>
    <property type="project" value="InterPro"/>
</dbReference>
<dbReference type="SUPFAM" id="SSF103481">
    <property type="entry name" value="Multidrug resistance efflux transporter EmrE"/>
    <property type="match status" value="2"/>
</dbReference>
<dbReference type="PANTHER" id="PTHR22911">
    <property type="entry name" value="ACYL-MALONYL CONDENSING ENZYME-RELATED"/>
    <property type="match status" value="1"/>
</dbReference>
<feature type="transmembrane region" description="Helical" evidence="2">
    <location>
        <begin position="37"/>
        <end position="57"/>
    </location>
</feature>
<dbReference type="EMBL" id="AP018449">
    <property type="protein sequence ID" value="BBB90394.1"/>
    <property type="molecule type" value="Genomic_DNA"/>
</dbReference>
<evidence type="ECO:0000313" key="4">
    <source>
        <dbReference type="EMBL" id="BBB90394.1"/>
    </source>
</evidence>
<reference evidence="4 5" key="1">
    <citation type="journal article" date="2018" name="Int. J. Syst. Evol. Microbiol.">
        <title>Methylomusa anaerophila gen. nov., sp. nov., an anaerobic methanol-utilizing bacterium isolated from a microbial fuel cell.</title>
        <authorList>
            <person name="Amano N."/>
            <person name="Yamamuro A."/>
            <person name="Miyahara M."/>
            <person name="Kouzuma A."/>
            <person name="Abe T."/>
            <person name="Watanabe K."/>
        </authorList>
    </citation>
    <scope>NUCLEOTIDE SEQUENCE [LARGE SCALE GENOMIC DNA]</scope>
    <source>
        <strain evidence="4 5">MMFC1</strain>
    </source>
</reference>
<feature type="transmembrane region" description="Helical" evidence="2">
    <location>
        <begin position="124"/>
        <end position="143"/>
    </location>
</feature>
<evidence type="ECO:0000259" key="3">
    <source>
        <dbReference type="Pfam" id="PF00892"/>
    </source>
</evidence>
<comment type="similarity">
    <text evidence="1">Belongs to the EamA transporter family.</text>
</comment>
<feature type="transmembrane region" description="Helical" evidence="2">
    <location>
        <begin position="96"/>
        <end position="117"/>
    </location>
</feature>
<dbReference type="Pfam" id="PF00892">
    <property type="entry name" value="EamA"/>
    <property type="match status" value="2"/>
</dbReference>
<feature type="domain" description="EamA" evidence="3">
    <location>
        <begin position="9"/>
        <end position="140"/>
    </location>
</feature>
<sequence>MTKRSISPYWAILIGIFSISSSAIFVKFAAAPSIVTAFYRMLFTSCILTPIILRMFICNRKLLDLSTKQITLSGISGIFFALHFGFWITSLNYTSITSSTVIVTLQPLFVMAGGYLFYREKVSYTSLLGAAISICGGIILGFGDMNSGSNALLGDFLALAGSFFIACYLLIGSNIRKQMHVIPYTYIVYFSASIVLLFGSLITGQPLAGYPPSTWSWFFAMAVVPNILGQTVFSWALKYVKTAVVSVSILGEPAGATILAFIIWNQIPRIRCKW</sequence>
<dbReference type="AlphaFoldDB" id="A0A348AH46"/>
<name>A0A348AH46_9FIRM</name>
<feature type="transmembrane region" description="Helical" evidence="2">
    <location>
        <begin position="244"/>
        <end position="264"/>
    </location>
</feature>
<feature type="transmembrane region" description="Helical" evidence="2">
    <location>
        <begin position="149"/>
        <end position="171"/>
    </location>
</feature>
<gene>
    <name evidence="4" type="ORF">MAMMFC1_01042</name>
</gene>
<keyword evidence="2" id="KW-0472">Membrane</keyword>
<feature type="transmembrane region" description="Helical" evidence="2">
    <location>
        <begin position="183"/>
        <end position="203"/>
    </location>
</feature>
<dbReference type="InterPro" id="IPR000620">
    <property type="entry name" value="EamA_dom"/>
</dbReference>
<keyword evidence="2" id="KW-0812">Transmembrane</keyword>
<evidence type="ECO:0000313" key="5">
    <source>
        <dbReference type="Proteomes" id="UP000276437"/>
    </source>
</evidence>
<proteinExistence type="inferred from homology"/>
<protein>
    <submittedName>
        <fullName evidence="4">EamA-like transporter family protein</fullName>
    </submittedName>
</protein>
<keyword evidence="5" id="KW-1185">Reference proteome</keyword>
<organism evidence="4 5">
    <name type="scientific">Methylomusa anaerophila</name>
    <dbReference type="NCBI Taxonomy" id="1930071"/>
    <lineage>
        <taxon>Bacteria</taxon>
        <taxon>Bacillati</taxon>
        <taxon>Bacillota</taxon>
        <taxon>Negativicutes</taxon>
        <taxon>Selenomonadales</taxon>
        <taxon>Sporomusaceae</taxon>
        <taxon>Methylomusa</taxon>
    </lineage>
</organism>
<dbReference type="Proteomes" id="UP000276437">
    <property type="component" value="Chromosome"/>
</dbReference>
<feature type="transmembrane region" description="Helical" evidence="2">
    <location>
        <begin position="9"/>
        <end position="31"/>
    </location>
</feature>
<evidence type="ECO:0000256" key="1">
    <source>
        <dbReference type="ARBA" id="ARBA00007362"/>
    </source>
</evidence>
<evidence type="ECO:0000256" key="2">
    <source>
        <dbReference type="SAM" id="Phobius"/>
    </source>
</evidence>
<dbReference type="RefSeq" id="WP_197723916.1">
    <property type="nucleotide sequence ID" value="NZ_AP018449.1"/>
</dbReference>
<feature type="domain" description="EamA" evidence="3">
    <location>
        <begin position="153"/>
        <end position="269"/>
    </location>
</feature>
<feature type="transmembrane region" description="Helical" evidence="2">
    <location>
        <begin position="215"/>
        <end position="237"/>
    </location>
</feature>
<dbReference type="InterPro" id="IPR037185">
    <property type="entry name" value="EmrE-like"/>
</dbReference>
<dbReference type="PANTHER" id="PTHR22911:SF76">
    <property type="entry name" value="EAMA DOMAIN-CONTAINING PROTEIN"/>
    <property type="match status" value="1"/>
</dbReference>
<accession>A0A348AH46</accession>
<keyword evidence="2" id="KW-1133">Transmembrane helix</keyword>
<dbReference type="KEGG" id="mana:MAMMFC1_01042"/>
<feature type="transmembrane region" description="Helical" evidence="2">
    <location>
        <begin position="69"/>
        <end position="90"/>
    </location>
</feature>